<organism evidence="1 2">
    <name type="scientific">Variovorax beijingensis</name>
    <dbReference type="NCBI Taxonomy" id="2496117"/>
    <lineage>
        <taxon>Bacteria</taxon>
        <taxon>Pseudomonadati</taxon>
        <taxon>Pseudomonadota</taxon>
        <taxon>Betaproteobacteria</taxon>
        <taxon>Burkholderiales</taxon>
        <taxon>Comamonadaceae</taxon>
        <taxon>Variovorax</taxon>
    </lineage>
</organism>
<dbReference type="EMBL" id="VIVL01000021">
    <property type="protein sequence ID" value="TWD73582.1"/>
    <property type="molecule type" value="Genomic_DNA"/>
</dbReference>
<name>A0A561B473_9BURK</name>
<comment type="caution">
    <text evidence="1">The sequence shown here is derived from an EMBL/GenBank/DDBJ whole genome shotgun (WGS) entry which is preliminary data.</text>
</comment>
<protein>
    <submittedName>
        <fullName evidence="1">Uncharacterized protein</fullName>
    </submittedName>
</protein>
<sequence length="40" mass="4207">MSGGSFVISSGLASVFLTADPLTQHPSNKHLTFNVSIICE</sequence>
<evidence type="ECO:0000313" key="2">
    <source>
        <dbReference type="Proteomes" id="UP000319722"/>
    </source>
</evidence>
<accession>A0A561B473</accession>
<evidence type="ECO:0000313" key="1">
    <source>
        <dbReference type="EMBL" id="TWD73582.1"/>
    </source>
</evidence>
<dbReference type="Proteomes" id="UP000319722">
    <property type="component" value="Unassembled WGS sequence"/>
</dbReference>
<dbReference type="AlphaFoldDB" id="A0A561B473"/>
<proteinExistence type="predicted"/>
<reference evidence="1 2" key="1">
    <citation type="submission" date="2019-06" db="EMBL/GenBank/DDBJ databases">
        <title>Sorghum-associated microbial communities from plants grown in Nebraska, USA.</title>
        <authorList>
            <person name="Schachtman D."/>
        </authorList>
    </citation>
    <scope>NUCLEOTIDE SEQUENCE [LARGE SCALE GENOMIC DNA]</scope>
    <source>
        <strain evidence="1 2">T529</strain>
    </source>
</reference>
<gene>
    <name evidence="1" type="ORF">FB547_1215</name>
</gene>